<keyword evidence="4" id="KW-1185">Reference proteome</keyword>
<feature type="region of interest" description="Disordered" evidence="1">
    <location>
        <begin position="195"/>
        <end position="244"/>
    </location>
</feature>
<dbReference type="InterPro" id="IPR038109">
    <property type="entry name" value="DNA_bind_recomb_sf"/>
</dbReference>
<gene>
    <name evidence="3" type="ORF">C8D87_11178</name>
</gene>
<reference evidence="3 4" key="1">
    <citation type="submission" date="2018-06" db="EMBL/GenBank/DDBJ databases">
        <title>Genomic Encyclopedia of Type Strains, Phase IV (KMG-IV): sequencing the most valuable type-strain genomes for metagenomic binning, comparative biology and taxonomic classification.</title>
        <authorList>
            <person name="Goeker M."/>
        </authorList>
    </citation>
    <scope>NUCLEOTIDE SEQUENCE [LARGE SCALE GENOMIC DNA]</scope>
    <source>
        <strain evidence="3 4">DSM 45479</strain>
    </source>
</reference>
<evidence type="ECO:0000313" key="4">
    <source>
        <dbReference type="Proteomes" id="UP000248714"/>
    </source>
</evidence>
<evidence type="ECO:0000256" key="1">
    <source>
        <dbReference type="SAM" id="MobiDB-lite"/>
    </source>
</evidence>
<comment type="caution">
    <text evidence="3">The sequence shown here is derived from an EMBL/GenBank/DDBJ whole genome shotgun (WGS) entry which is preliminary data.</text>
</comment>
<proteinExistence type="predicted"/>
<dbReference type="RefSeq" id="WP_112230666.1">
    <property type="nucleotide sequence ID" value="NZ_QLTT01000011.1"/>
</dbReference>
<accession>A0ABX9E1P1</accession>
<sequence>MVICEEIGRVGRRAYISNEIERRLEQLGVRLIAADERFQLGDVGRRAKTATQVLTRRVKQGVTEWYVLEMLEKSWGGFETHPQQGYDVGKLCYGFRADPVPHPVPAKRAKGIKKTRLLIHSVEGPCVQRQYLWRTTERLGYQAIADRLNEDLVLNPPPTPVEPDRAVGLWTYSSVREVLTNPKYTGHMLWNRRARKGAGKNKVIRSRSGSGRSSRRTRPSSAWKRSSKPSRSRLAASGRGQALA</sequence>
<name>A0ABX9E1P1_9PSEU</name>
<dbReference type="Pfam" id="PF07508">
    <property type="entry name" value="Recombinase"/>
    <property type="match status" value="1"/>
</dbReference>
<organism evidence="3 4">
    <name type="scientific">Lentzea atacamensis</name>
    <dbReference type="NCBI Taxonomy" id="531938"/>
    <lineage>
        <taxon>Bacteria</taxon>
        <taxon>Bacillati</taxon>
        <taxon>Actinomycetota</taxon>
        <taxon>Actinomycetes</taxon>
        <taxon>Pseudonocardiales</taxon>
        <taxon>Pseudonocardiaceae</taxon>
        <taxon>Lentzea</taxon>
    </lineage>
</organism>
<dbReference type="Gene3D" id="3.90.1750.20">
    <property type="entry name" value="Putative Large Serine Recombinase, Chain B, Domain 2"/>
    <property type="match status" value="1"/>
</dbReference>
<dbReference type="EMBL" id="QLTT01000011">
    <property type="protein sequence ID" value="RAS60660.1"/>
    <property type="molecule type" value="Genomic_DNA"/>
</dbReference>
<feature type="compositionally biased region" description="Basic residues" evidence="1">
    <location>
        <begin position="195"/>
        <end position="205"/>
    </location>
</feature>
<dbReference type="InterPro" id="IPR011109">
    <property type="entry name" value="DNA_bind_recombinase_dom"/>
</dbReference>
<evidence type="ECO:0000313" key="3">
    <source>
        <dbReference type="EMBL" id="RAS60660.1"/>
    </source>
</evidence>
<protein>
    <submittedName>
        <fullName evidence="3">Recombinase</fullName>
    </submittedName>
</protein>
<dbReference type="Proteomes" id="UP000248714">
    <property type="component" value="Unassembled WGS sequence"/>
</dbReference>
<feature type="domain" description="Recombinase" evidence="2">
    <location>
        <begin position="123"/>
        <end position="203"/>
    </location>
</feature>
<evidence type="ECO:0000259" key="2">
    <source>
        <dbReference type="Pfam" id="PF07508"/>
    </source>
</evidence>